<feature type="compositionally biased region" description="Acidic residues" evidence="6">
    <location>
        <begin position="71"/>
        <end position="92"/>
    </location>
</feature>
<evidence type="ECO:0000256" key="6">
    <source>
        <dbReference type="SAM" id="MobiDB-lite"/>
    </source>
</evidence>
<evidence type="ECO:0000256" key="5">
    <source>
        <dbReference type="PROSITE-ProRule" id="PRU00035"/>
    </source>
</evidence>
<keyword evidence="4 5" id="KW-0103">Bromodomain</keyword>
<dbReference type="Gene3D" id="1.10.8.60">
    <property type="match status" value="1"/>
</dbReference>
<dbReference type="InterPro" id="IPR027417">
    <property type="entry name" value="P-loop_NTPase"/>
</dbReference>
<dbReference type="PRINTS" id="PR00503">
    <property type="entry name" value="BROMODOMAIN"/>
</dbReference>
<organism evidence="8">
    <name type="scientific">Oikopleura dioica</name>
    <name type="common">Tunicate</name>
    <dbReference type="NCBI Taxonomy" id="34765"/>
    <lineage>
        <taxon>Eukaryota</taxon>
        <taxon>Metazoa</taxon>
        <taxon>Chordata</taxon>
        <taxon>Tunicata</taxon>
        <taxon>Appendicularia</taxon>
        <taxon>Copelata</taxon>
        <taxon>Oikopleuridae</taxon>
        <taxon>Oikopleura</taxon>
    </lineage>
</organism>
<dbReference type="OrthoDB" id="5421at2759"/>
<dbReference type="InterPro" id="IPR003593">
    <property type="entry name" value="AAA+_ATPase"/>
</dbReference>
<feature type="region of interest" description="Disordered" evidence="6">
    <location>
        <begin position="23"/>
        <end position="197"/>
    </location>
</feature>
<gene>
    <name evidence="8" type="ORF">GSOID_T00005210001</name>
</gene>
<feature type="compositionally biased region" description="Polar residues" evidence="6">
    <location>
        <begin position="1112"/>
        <end position="1140"/>
    </location>
</feature>
<dbReference type="AlphaFoldDB" id="E4XAD8"/>
<evidence type="ECO:0000256" key="4">
    <source>
        <dbReference type="ARBA" id="ARBA00023117"/>
    </source>
</evidence>
<keyword evidence="9" id="KW-1185">Reference proteome</keyword>
<dbReference type="Gene3D" id="3.40.50.300">
    <property type="entry name" value="P-loop containing nucleotide triphosphate hydrolases"/>
    <property type="match status" value="1"/>
</dbReference>
<dbReference type="SMART" id="SM00382">
    <property type="entry name" value="AAA"/>
    <property type="match status" value="1"/>
</dbReference>
<comment type="similarity">
    <text evidence="1">Belongs to the AAA ATPase family.</text>
</comment>
<feature type="compositionally biased region" description="Basic and acidic residues" evidence="6">
    <location>
        <begin position="179"/>
        <end position="195"/>
    </location>
</feature>
<keyword evidence="3" id="KW-0067">ATP-binding</keyword>
<dbReference type="GO" id="GO:0005524">
    <property type="term" value="F:ATP binding"/>
    <property type="evidence" value="ECO:0007669"/>
    <property type="project" value="UniProtKB-KW"/>
</dbReference>
<dbReference type="SUPFAM" id="SSF47370">
    <property type="entry name" value="Bromodomain"/>
    <property type="match status" value="1"/>
</dbReference>
<dbReference type="Pfam" id="PF00004">
    <property type="entry name" value="AAA"/>
    <property type="match status" value="1"/>
</dbReference>
<evidence type="ECO:0000256" key="2">
    <source>
        <dbReference type="ARBA" id="ARBA00022741"/>
    </source>
</evidence>
<dbReference type="SMART" id="SM00297">
    <property type="entry name" value="BROMO"/>
    <property type="match status" value="1"/>
</dbReference>
<dbReference type="InterPro" id="IPR003959">
    <property type="entry name" value="ATPase_AAA_core"/>
</dbReference>
<dbReference type="FunFam" id="3.40.50.300:FF:000061">
    <property type="entry name" value="ATPase family, AAA domain-containing 2"/>
    <property type="match status" value="1"/>
</dbReference>
<dbReference type="InterPro" id="IPR025995">
    <property type="entry name" value="Tudor-knot"/>
</dbReference>
<dbReference type="Pfam" id="PF17862">
    <property type="entry name" value="AAA_lid_3"/>
    <property type="match status" value="1"/>
</dbReference>
<dbReference type="SUPFAM" id="SSF54160">
    <property type="entry name" value="Chromo domain-like"/>
    <property type="match status" value="1"/>
</dbReference>
<dbReference type="PANTHER" id="PTHR23069">
    <property type="entry name" value="AAA DOMAIN-CONTAINING"/>
    <property type="match status" value="1"/>
</dbReference>
<dbReference type="GO" id="GO:0016887">
    <property type="term" value="F:ATP hydrolysis activity"/>
    <property type="evidence" value="ECO:0007669"/>
    <property type="project" value="InterPro"/>
</dbReference>
<dbReference type="InterPro" id="IPR045199">
    <property type="entry name" value="ATAD2-like"/>
</dbReference>
<evidence type="ECO:0000256" key="1">
    <source>
        <dbReference type="ARBA" id="ARBA00006914"/>
    </source>
</evidence>
<dbReference type="PANTHER" id="PTHR23069:SF0">
    <property type="entry name" value="TAT-BINDING HOMOLOG 7"/>
    <property type="match status" value="1"/>
</dbReference>
<protein>
    <recommendedName>
        <fullName evidence="7">Bromo domain-containing protein</fullName>
    </recommendedName>
</protein>
<dbReference type="PROSITE" id="PS00633">
    <property type="entry name" value="BROMODOMAIN_1"/>
    <property type="match status" value="1"/>
</dbReference>
<dbReference type="GO" id="GO:0003682">
    <property type="term" value="F:chromatin binding"/>
    <property type="evidence" value="ECO:0007669"/>
    <property type="project" value="TreeGrafter"/>
</dbReference>
<dbReference type="InterPro" id="IPR001487">
    <property type="entry name" value="Bromodomain"/>
</dbReference>
<feature type="region of interest" description="Disordered" evidence="6">
    <location>
        <begin position="1106"/>
        <end position="1143"/>
    </location>
</feature>
<dbReference type="GO" id="GO:0005634">
    <property type="term" value="C:nucleus"/>
    <property type="evidence" value="ECO:0007669"/>
    <property type="project" value="TreeGrafter"/>
</dbReference>
<evidence type="ECO:0000313" key="8">
    <source>
        <dbReference type="EMBL" id="CBY08628.1"/>
    </source>
</evidence>
<dbReference type="SUPFAM" id="SSF52540">
    <property type="entry name" value="P-loop containing nucleoside triphosphate hydrolases"/>
    <property type="match status" value="2"/>
</dbReference>
<dbReference type="GO" id="GO:0045815">
    <property type="term" value="P:transcription initiation-coupled chromatin remodeling"/>
    <property type="evidence" value="ECO:0007669"/>
    <property type="project" value="TreeGrafter"/>
</dbReference>
<sequence length="1239" mass="141850">MRELRDRRTLGVLSELTKSMNNLRFTRNTTRKSAESVVSSRDRQLSGRRRAPPSSYPLRNRSSNRRTEIKDEYDDFEGGDHEEEDHHEDDDETGRRYPRRTRRQLIEPERIYSPQKKRVTITRSSTRSGSRRVPEISIRRSSAPSKKSRPARYQWDFERNKKSNRKNQKSGDSSSSSSDEEHFQKKKRREMERSRNTMLPMNLNMKQTNNRAGFRDRERIGASLADVDPMDFDKTINFSSVGGHPDAVRQLKEMVVLPMLYPSVFEKFSVQPPRGVLFYGPPGTGKTLMARALANECSQDGKKLAFFMRKGSDVLSKWVGESERQLRLLFDQAYRMRPSIIFFDEIDGLAPVRSSKQDHIHSSIVSTLLALMDGLDSRGEVIVIGATNRVDAIDPALRRPGRFDREILFPLPSAEARMQILKIHAKKWEIKPNEEFFKNLSLKTTGYCGADLKALFTDAVLNALRRTYPAVYRTTQKIDVNLGCITPIEEDFEHAMKTIVPSSVRSDSSAAVPLDKNCKPLLHQKLKDLLQHVSNLWPQVKLKNSPASNSISPNCFFGSSSSSRDEFLVFKPRLIIKGLAENGQNLLAQALLDSMDSFKIIKVTLPALFACSNRTVEDTLAEMLREASRAGKAVLYIPDIDKLWRALSEVCRGILISMITSIPYNQPTYLILTSTFRDPMFCETPHEILDLLKSADNTFKVTLPCAPEIADFFAKIKESCLIPPKTFATEAQHILKPSYYIEAKKPEKILTQEEIDLVEQKEESTMRTLRIFLRNCVTMLAKDTRFKEFVDPVDPEELPDYHEVIKHPMDLATMMCKIDAHEYQTVKEFLADVKLMSSNALEYNPSTYNEERLIRHRACLAVDVAHEFIDNELDPNFETICEQVKIARALRGSEKKKFAPEYVEIPKTTPEELAQQQEEIRSRDIREEFEEGEKVWCLHSEDNKFYIGRVNKTNHEMHPNEPFYVHYVVDISKRYTQWVNSSRIRFRLISDNITDNVKLTRSIKKRKRKSNWASGIIKRRSTRRAVENDEMIDADETTRDADEAARDFDVTNGDSMVLDDNCENSNDSNKENVPVATAIADEPVTTITTSPDTRSSMTTRRSLEFSKMGVEPSSNEVLNSKEVTNASNMDSSSQKTSQEAPESLIDDLPSKLVKLEEIWSPEELAQIRSEAEKKSQPISIDADVLDKIFQMACDISSGRVLEDIMQLGAAMNTVIYRYKDRSDRQSLPEDLQRVIKNHS</sequence>
<dbReference type="Gene3D" id="1.20.920.10">
    <property type="entry name" value="Bromodomain-like"/>
    <property type="match status" value="1"/>
</dbReference>
<dbReference type="InterPro" id="IPR018359">
    <property type="entry name" value="Bromodomain_CS"/>
</dbReference>
<dbReference type="Gene3D" id="2.30.30.140">
    <property type="match status" value="1"/>
</dbReference>
<dbReference type="Pfam" id="PF11717">
    <property type="entry name" value="Tudor-knot"/>
    <property type="match status" value="1"/>
</dbReference>
<dbReference type="GO" id="GO:0006337">
    <property type="term" value="P:nucleosome disassembly"/>
    <property type="evidence" value="ECO:0007669"/>
    <property type="project" value="TreeGrafter"/>
</dbReference>
<dbReference type="GO" id="GO:0006334">
    <property type="term" value="P:nucleosome assembly"/>
    <property type="evidence" value="ECO:0007669"/>
    <property type="project" value="TreeGrafter"/>
</dbReference>
<dbReference type="InterPro" id="IPR036427">
    <property type="entry name" value="Bromodomain-like_sf"/>
</dbReference>
<proteinExistence type="inferred from homology"/>
<dbReference type="PROSITE" id="PS50014">
    <property type="entry name" value="BROMODOMAIN_2"/>
    <property type="match status" value="1"/>
</dbReference>
<evidence type="ECO:0000313" key="9">
    <source>
        <dbReference type="Proteomes" id="UP000001307"/>
    </source>
</evidence>
<evidence type="ECO:0000256" key="3">
    <source>
        <dbReference type="ARBA" id="ARBA00022840"/>
    </source>
</evidence>
<dbReference type="InParanoid" id="E4XAD8"/>
<reference evidence="8" key="1">
    <citation type="journal article" date="2010" name="Science">
        <title>Plasticity of animal genome architecture unmasked by rapid evolution of a pelagic tunicate.</title>
        <authorList>
            <person name="Denoeud F."/>
            <person name="Henriet S."/>
            <person name="Mungpakdee S."/>
            <person name="Aury J.M."/>
            <person name="Da Silva C."/>
            <person name="Brinkmann H."/>
            <person name="Mikhaleva J."/>
            <person name="Olsen L.C."/>
            <person name="Jubin C."/>
            <person name="Canestro C."/>
            <person name="Bouquet J.M."/>
            <person name="Danks G."/>
            <person name="Poulain J."/>
            <person name="Campsteijn C."/>
            <person name="Adamski M."/>
            <person name="Cross I."/>
            <person name="Yadetie F."/>
            <person name="Muffato M."/>
            <person name="Louis A."/>
            <person name="Butcher S."/>
            <person name="Tsagkogeorga G."/>
            <person name="Konrad A."/>
            <person name="Singh S."/>
            <person name="Jensen M.F."/>
            <person name="Cong E.H."/>
            <person name="Eikeseth-Otteraa H."/>
            <person name="Noel B."/>
            <person name="Anthouard V."/>
            <person name="Porcel B.M."/>
            <person name="Kachouri-Lafond R."/>
            <person name="Nishino A."/>
            <person name="Ugolini M."/>
            <person name="Chourrout P."/>
            <person name="Nishida H."/>
            <person name="Aasland R."/>
            <person name="Huzurbazar S."/>
            <person name="Westhof E."/>
            <person name="Delsuc F."/>
            <person name="Lehrach H."/>
            <person name="Reinhardt R."/>
            <person name="Weissenbach J."/>
            <person name="Roy S.W."/>
            <person name="Artiguenave F."/>
            <person name="Postlethwait J.H."/>
            <person name="Manak J.R."/>
            <person name="Thompson E.M."/>
            <person name="Jaillon O."/>
            <person name="Du Pasquier L."/>
            <person name="Boudinot P."/>
            <person name="Liberles D.A."/>
            <person name="Volff J.N."/>
            <person name="Philippe H."/>
            <person name="Lenhard B."/>
            <person name="Roest Crollius H."/>
            <person name="Wincker P."/>
            <person name="Chourrout D."/>
        </authorList>
    </citation>
    <scope>NUCLEOTIDE SEQUENCE [LARGE SCALE GENOMIC DNA]</scope>
</reference>
<dbReference type="InterPro" id="IPR041569">
    <property type="entry name" value="AAA_lid_3"/>
</dbReference>
<keyword evidence="2" id="KW-0547">Nucleotide-binding</keyword>
<dbReference type="InterPro" id="IPR003960">
    <property type="entry name" value="ATPase_AAA_CS"/>
</dbReference>
<dbReference type="EMBL" id="FN653032">
    <property type="protein sequence ID" value="CBY08628.1"/>
    <property type="molecule type" value="Genomic_DNA"/>
</dbReference>
<dbReference type="Pfam" id="PF00439">
    <property type="entry name" value="Bromodomain"/>
    <property type="match status" value="1"/>
</dbReference>
<dbReference type="InterPro" id="IPR016197">
    <property type="entry name" value="Chromo-like_dom_sf"/>
</dbReference>
<accession>E4XAD8</accession>
<dbReference type="GO" id="GO:0042393">
    <property type="term" value="F:histone binding"/>
    <property type="evidence" value="ECO:0007669"/>
    <property type="project" value="TreeGrafter"/>
</dbReference>
<feature type="domain" description="Bromo" evidence="7">
    <location>
        <begin position="781"/>
        <end position="844"/>
    </location>
</feature>
<dbReference type="PROSITE" id="PS00674">
    <property type="entry name" value="AAA"/>
    <property type="match status" value="1"/>
</dbReference>
<evidence type="ECO:0000259" key="7">
    <source>
        <dbReference type="PROSITE" id="PS50014"/>
    </source>
</evidence>
<dbReference type="Proteomes" id="UP000001307">
    <property type="component" value="Unassembled WGS sequence"/>
</dbReference>
<name>E4XAD8_OIKDI</name>